<proteinExistence type="predicted"/>
<feature type="region of interest" description="Disordered" evidence="1">
    <location>
        <begin position="58"/>
        <end position="118"/>
    </location>
</feature>
<accession>K9H3A4</accession>
<evidence type="ECO:0000313" key="2">
    <source>
        <dbReference type="EMBL" id="EKV21338.1"/>
    </source>
</evidence>
<dbReference type="OrthoDB" id="4369820at2759"/>
<evidence type="ECO:0000256" key="1">
    <source>
        <dbReference type="SAM" id="MobiDB-lite"/>
    </source>
</evidence>
<dbReference type="VEuPathDB" id="FungiDB:PDIP_07670"/>
<dbReference type="KEGG" id="pdp:PDIP_07670"/>
<dbReference type="Proteomes" id="UP000009886">
    <property type="component" value="Unassembled WGS sequence"/>
</dbReference>
<comment type="caution">
    <text evidence="2">The sequence shown here is derived from an EMBL/GenBank/DDBJ whole genome shotgun (WGS) entry which is preliminary data.</text>
</comment>
<dbReference type="AlphaFoldDB" id="K9H3A4"/>
<organism evidence="2 3">
    <name type="scientific">Penicillium digitatum (strain Pd1 / CECT 20795)</name>
    <name type="common">Green mold</name>
    <dbReference type="NCBI Taxonomy" id="1170230"/>
    <lineage>
        <taxon>Eukaryota</taxon>
        <taxon>Fungi</taxon>
        <taxon>Dikarya</taxon>
        <taxon>Ascomycota</taxon>
        <taxon>Pezizomycotina</taxon>
        <taxon>Eurotiomycetes</taxon>
        <taxon>Eurotiomycetidae</taxon>
        <taxon>Eurotiales</taxon>
        <taxon>Aspergillaceae</taxon>
        <taxon>Penicillium</taxon>
    </lineage>
</organism>
<gene>
    <name evidence="2" type="ORF">PDIP_07670</name>
</gene>
<dbReference type="EMBL" id="AKCU01000061">
    <property type="protein sequence ID" value="EKV21338.1"/>
    <property type="molecule type" value="Genomic_DNA"/>
</dbReference>
<sequence length="421" mass="48245">MSNTLDLLTAELSELFNRVDSILKTIEASYSSDACFHCIRTLPAPSLQALLNVLPKISNPTPTKPTSTPNRTEISVSSDHHKTTVPPTDEYPHSDGDLEIRDCEPSNNTSNPDPRVGLYDPDAISISDDLCKALIENREDPQYFLHSTCHGAEASDGVVGAFSQLHRNFQRIQSDTTRDIYLQFYCLYRRLELRNIFLLAREFGYHTGRKWCRNACEDLTSKIKARHPTLPVKTLLNEYVQLGYGYNKWAEELGGPEFLLMLPSTVSEAQDTSRRYLRFFIPAVNSLRENGIERILKDKNLDLVGKALSENLWALSLGRDGSLKRTLTKLARRSKRKRQIERNSKCPGVRFTSFIHVHMGQMTNIKHRDANWNKMRQAQLEQHSMIVYDGIKKLMCLMRLYPSHPYKLLGTIPNFPSCWIW</sequence>
<feature type="compositionally biased region" description="Low complexity" evidence="1">
    <location>
        <begin position="58"/>
        <end position="72"/>
    </location>
</feature>
<dbReference type="HOGENOM" id="CLU_652286_0_0_1"/>
<reference evidence="3" key="1">
    <citation type="journal article" date="2012" name="BMC Genomics">
        <title>Genome sequence of the necrotrophic fungus Penicillium digitatum, the main postharvest pathogen of citrus.</title>
        <authorList>
            <person name="Marcet-Houben M."/>
            <person name="Ballester A.-R."/>
            <person name="de la Fuente B."/>
            <person name="Harries E."/>
            <person name="Marcos J.F."/>
            <person name="Gonzalez-Candelas L."/>
            <person name="Gabaldon T."/>
        </authorList>
    </citation>
    <scope>NUCLEOTIDE SEQUENCE [LARGE SCALE GENOMIC DNA]</scope>
    <source>
        <strain evidence="3">Pd1 / CECT 20795</strain>
    </source>
</reference>
<evidence type="ECO:0000313" key="3">
    <source>
        <dbReference type="Proteomes" id="UP000009886"/>
    </source>
</evidence>
<name>K9H3A4_PEND1</name>
<feature type="compositionally biased region" description="Basic and acidic residues" evidence="1">
    <location>
        <begin position="90"/>
        <end position="104"/>
    </location>
</feature>
<protein>
    <submittedName>
        <fullName evidence="2">Uncharacterized protein</fullName>
    </submittedName>
</protein>